<organism evidence="2 3">
    <name type="scientific">Streptococcus taonis</name>
    <dbReference type="NCBI Taxonomy" id="3041623"/>
    <lineage>
        <taxon>Bacteria</taxon>
        <taxon>Bacillati</taxon>
        <taxon>Bacillota</taxon>
        <taxon>Bacilli</taxon>
        <taxon>Lactobacillales</taxon>
        <taxon>Streptococcaceae</taxon>
        <taxon>Streptococcus</taxon>
    </lineage>
</organism>
<dbReference type="EMBL" id="JARZZP010000019">
    <property type="protein sequence ID" value="MDI1474843.1"/>
    <property type="molecule type" value="Genomic_DNA"/>
</dbReference>
<evidence type="ECO:0000313" key="2">
    <source>
        <dbReference type="EMBL" id="MDI1474843.1"/>
    </source>
</evidence>
<proteinExistence type="predicted"/>
<dbReference type="NCBIfam" id="NF033550">
    <property type="entry name" value="transpos_ISL3"/>
    <property type="match status" value="1"/>
</dbReference>
<accession>A0ABT6PH84</accession>
<feature type="domain" description="Transposase IS204/IS1001/IS1096/IS1165 DDE" evidence="1">
    <location>
        <begin position="165"/>
        <end position="418"/>
    </location>
</feature>
<comment type="caution">
    <text evidence="2">The sequence shown here is derived from an EMBL/GenBank/DDBJ whole genome shotgun (WGS) entry which is preliminary data.</text>
</comment>
<dbReference type="Proteomes" id="UP001160991">
    <property type="component" value="Unassembled WGS sequence"/>
</dbReference>
<name>A0ABT6PH84_9STRE</name>
<dbReference type="PANTHER" id="PTHR33498:SF1">
    <property type="entry name" value="TRANSPOSASE FOR INSERTION SEQUENCE ELEMENT IS1557"/>
    <property type="match status" value="1"/>
</dbReference>
<keyword evidence="3" id="KW-1185">Reference proteome</keyword>
<dbReference type="PANTHER" id="PTHR33498">
    <property type="entry name" value="TRANSPOSASE FOR INSERTION SEQUENCE ELEMENT IS1557"/>
    <property type="match status" value="1"/>
</dbReference>
<sequence length="440" mass="51958">MNNILEATLQIKDKNIIWDNKVQEKIFKKRKSLFYAATYTHKPEFCTVCGCVSRNNNIVKNGTKTSRITLCSVSGLVAYLNLRKQRFLCRECGSSFTADTSRIVEKHCHISKRLKNEIKSKISETVSETYIAKETNVSVHTVRRIIDDTTRLLKIKPLHDLPEHLCFDEFKSVKSSDSNMSFIICDSTTHKLVDVVRDRKSYSLKQYFYRFEPETRLKVKTISIDMYLPYIQLIKEMFPNAKIIIDPFHIVQALNRELNRTRVRVMNKHRYKDSKLYRKLKHYWKLILKNSNELQNYKYNRYKLFESFITSKGIVDYILEKNPSLKNDYEVVHSLRECIQDRDYIEFKETIEAATQLDLSPGLKRVLKTLMTYLPYIQNTCEYPTRTNGPIEGINNKIKVLKRNAYGFRNYYHFRNRIILITKMFGPKQKGIKQQLVASD</sequence>
<dbReference type="InterPro" id="IPR002560">
    <property type="entry name" value="Transposase_DDE"/>
</dbReference>
<dbReference type="InterPro" id="IPR047951">
    <property type="entry name" value="Transpos_ISL3"/>
</dbReference>
<evidence type="ECO:0000259" key="1">
    <source>
        <dbReference type="Pfam" id="PF01610"/>
    </source>
</evidence>
<protein>
    <submittedName>
        <fullName evidence="2">ISL3 family transposase</fullName>
    </submittedName>
</protein>
<dbReference type="RefSeq" id="WP_281335716.1">
    <property type="nucleotide sequence ID" value="NZ_JARZZP010000019.1"/>
</dbReference>
<reference evidence="2" key="1">
    <citation type="submission" date="2023-04" db="EMBL/GenBank/DDBJ databases">
        <title>A new Streptococcus species isolated from the patient with bacteremia.</title>
        <authorList>
            <person name="Chen Y.-S."/>
            <person name="Lee C.-Y."/>
            <person name="Chan C.-K."/>
        </authorList>
    </citation>
    <scope>NUCLEOTIDE SEQUENCE</scope>
    <source>
        <strain evidence="2">ST22-14</strain>
    </source>
</reference>
<evidence type="ECO:0000313" key="3">
    <source>
        <dbReference type="Proteomes" id="UP001160991"/>
    </source>
</evidence>
<dbReference type="Pfam" id="PF01610">
    <property type="entry name" value="DDE_Tnp_ISL3"/>
    <property type="match status" value="1"/>
</dbReference>
<gene>
    <name evidence="2" type="ORF">QEZ38_09090</name>
</gene>